<dbReference type="InterPro" id="IPR000792">
    <property type="entry name" value="Tscrpt_reg_LuxR_C"/>
</dbReference>
<dbReference type="SMART" id="SM00448">
    <property type="entry name" value="REC"/>
    <property type="match status" value="1"/>
</dbReference>
<dbReference type="SMART" id="SM00421">
    <property type="entry name" value="HTH_LUXR"/>
    <property type="match status" value="1"/>
</dbReference>
<keyword evidence="3" id="KW-0238">DNA-binding</keyword>
<dbReference type="InterPro" id="IPR016032">
    <property type="entry name" value="Sig_transdc_resp-reg_C-effctor"/>
</dbReference>
<evidence type="ECO:0000259" key="6">
    <source>
        <dbReference type="PROSITE" id="PS50043"/>
    </source>
</evidence>
<dbReference type="PRINTS" id="PR00038">
    <property type="entry name" value="HTHLUXR"/>
</dbReference>
<dbReference type="SUPFAM" id="SSF52172">
    <property type="entry name" value="CheY-like"/>
    <property type="match status" value="1"/>
</dbReference>
<gene>
    <name evidence="8" type="ORF">GCM10009117_02780</name>
</gene>
<organism evidence="8 9">
    <name type="scientific">Gangjinia marincola</name>
    <dbReference type="NCBI Taxonomy" id="578463"/>
    <lineage>
        <taxon>Bacteria</taxon>
        <taxon>Pseudomonadati</taxon>
        <taxon>Bacteroidota</taxon>
        <taxon>Flavobacteriia</taxon>
        <taxon>Flavobacteriales</taxon>
        <taxon>Flavobacteriaceae</taxon>
        <taxon>Gangjinia</taxon>
    </lineage>
</organism>
<dbReference type="CDD" id="cd06170">
    <property type="entry name" value="LuxR_C_like"/>
    <property type="match status" value="1"/>
</dbReference>
<dbReference type="Gene3D" id="1.10.10.10">
    <property type="entry name" value="Winged helix-like DNA-binding domain superfamily/Winged helix DNA-binding domain"/>
    <property type="match status" value="1"/>
</dbReference>
<dbReference type="InterPro" id="IPR058245">
    <property type="entry name" value="NreC/VraR/RcsB-like_REC"/>
</dbReference>
<evidence type="ECO:0000256" key="5">
    <source>
        <dbReference type="PROSITE-ProRule" id="PRU00169"/>
    </source>
</evidence>
<evidence type="ECO:0000313" key="9">
    <source>
        <dbReference type="Proteomes" id="UP001500507"/>
    </source>
</evidence>
<dbReference type="CDD" id="cd17535">
    <property type="entry name" value="REC_NarL-like"/>
    <property type="match status" value="1"/>
</dbReference>
<feature type="modified residue" description="4-aspartylphosphate" evidence="5">
    <location>
        <position position="58"/>
    </location>
</feature>
<protein>
    <submittedName>
        <fullName evidence="8">Response regulator transcription factor</fullName>
    </submittedName>
</protein>
<evidence type="ECO:0000256" key="3">
    <source>
        <dbReference type="ARBA" id="ARBA00023125"/>
    </source>
</evidence>
<accession>A0ABP3XSJ8</accession>
<proteinExistence type="predicted"/>
<dbReference type="PANTHER" id="PTHR43214:SF41">
    <property type="entry name" value="NITRATE_NITRITE RESPONSE REGULATOR PROTEIN NARP"/>
    <property type="match status" value="1"/>
</dbReference>
<dbReference type="InterPro" id="IPR039420">
    <property type="entry name" value="WalR-like"/>
</dbReference>
<dbReference type="PROSITE" id="PS50110">
    <property type="entry name" value="RESPONSE_REGULATORY"/>
    <property type="match status" value="1"/>
</dbReference>
<dbReference type="InterPro" id="IPR011006">
    <property type="entry name" value="CheY-like_superfamily"/>
</dbReference>
<dbReference type="Gene3D" id="3.40.50.2300">
    <property type="match status" value="1"/>
</dbReference>
<keyword evidence="2" id="KW-0805">Transcription regulation</keyword>
<dbReference type="Pfam" id="PF00196">
    <property type="entry name" value="GerE"/>
    <property type="match status" value="1"/>
</dbReference>
<evidence type="ECO:0000256" key="4">
    <source>
        <dbReference type="ARBA" id="ARBA00023163"/>
    </source>
</evidence>
<evidence type="ECO:0000313" key="8">
    <source>
        <dbReference type="EMBL" id="GAA0871133.1"/>
    </source>
</evidence>
<sequence>MTKNIIIADDHSMFLEGMISMFKDDNEYTIILAAKDGSEVLKYISNNPEEVIDLIISDISMPDIDGITLNQRVKERPLPPKVLIVSMHEDANMIDQLMKANVDGYLPKNAGKLELLKAIRQILSGEKYFSQSIKEAYLNSVFKQDKESIASLTAREKEVLTLIAKEFTTQEIADQLFISKHTVESYRKNLLSKLNVRNLAGLTKYAMKLGLVK</sequence>
<comment type="caution">
    <text evidence="8">The sequence shown here is derived from an EMBL/GenBank/DDBJ whole genome shotgun (WGS) entry which is preliminary data.</text>
</comment>
<evidence type="ECO:0000256" key="2">
    <source>
        <dbReference type="ARBA" id="ARBA00023015"/>
    </source>
</evidence>
<dbReference type="InterPro" id="IPR036388">
    <property type="entry name" value="WH-like_DNA-bd_sf"/>
</dbReference>
<dbReference type="PANTHER" id="PTHR43214">
    <property type="entry name" value="TWO-COMPONENT RESPONSE REGULATOR"/>
    <property type="match status" value="1"/>
</dbReference>
<dbReference type="Proteomes" id="UP001500507">
    <property type="component" value="Unassembled WGS sequence"/>
</dbReference>
<dbReference type="RefSeq" id="WP_343762839.1">
    <property type="nucleotide sequence ID" value="NZ_BAAAFG010000001.1"/>
</dbReference>
<keyword evidence="9" id="KW-1185">Reference proteome</keyword>
<keyword evidence="1 5" id="KW-0597">Phosphoprotein</keyword>
<dbReference type="Pfam" id="PF00072">
    <property type="entry name" value="Response_reg"/>
    <property type="match status" value="1"/>
</dbReference>
<evidence type="ECO:0000259" key="7">
    <source>
        <dbReference type="PROSITE" id="PS50110"/>
    </source>
</evidence>
<dbReference type="PROSITE" id="PS50043">
    <property type="entry name" value="HTH_LUXR_2"/>
    <property type="match status" value="1"/>
</dbReference>
<reference evidence="9" key="1">
    <citation type="journal article" date="2019" name="Int. J. Syst. Evol. Microbiol.">
        <title>The Global Catalogue of Microorganisms (GCM) 10K type strain sequencing project: providing services to taxonomists for standard genome sequencing and annotation.</title>
        <authorList>
            <consortium name="The Broad Institute Genomics Platform"/>
            <consortium name="The Broad Institute Genome Sequencing Center for Infectious Disease"/>
            <person name="Wu L."/>
            <person name="Ma J."/>
        </authorList>
    </citation>
    <scope>NUCLEOTIDE SEQUENCE [LARGE SCALE GENOMIC DNA]</scope>
    <source>
        <strain evidence="9">JCM 16082</strain>
    </source>
</reference>
<dbReference type="InterPro" id="IPR001789">
    <property type="entry name" value="Sig_transdc_resp-reg_receiver"/>
</dbReference>
<feature type="domain" description="HTH luxR-type" evidence="6">
    <location>
        <begin position="145"/>
        <end position="210"/>
    </location>
</feature>
<feature type="domain" description="Response regulatory" evidence="7">
    <location>
        <begin position="4"/>
        <end position="123"/>
    </location>
</feature>
<evidence type="ECO:0000256" key="1">
    <source>
        <dbReference type="ARBA" id="ARBA00022553"/>
    </source>
</evidence>
<dbReference type="EMBL" id="BAAAFG010000001">
    <property type="protein sequence ID" value="GAA0871133.1"/>
    <property type="molecule type" value="Genomic_DNA"/>
</dbReference>
<name>A0ABP3XSJ8_9FLAO</name>
<keyword evidence="4" id="KW-0804">Transcription</keyword>
<dbReference type="SUPFAM" id="SSF46894">
    <property type="entry name" value="C-terminal effector domain of the bipartite response regulators"/>
    <property type="match status" value="1"/>
</dbReference>